<protein>
    <submittedName>
        <fullName evidence="1">Uncharacterized protein</fullName>
    </submittedName>
</protein>
<dbReference type="EMBL" id="AGNK02000576">
    <property type="status" value="NOT_ANNOTATED_CDS"/>
    <property type="molecule type" value="Genomic_DNA"/>
</dbReference>
<keyword evidence="2" id="KW-1185">Reference proteome</keyword>
<dbReference type="AlphaFoldDB" id="K3YXJ8"/>
<evidence type="ECO:0000313" key="2">
    <source>
        <dbReference type="Proteomes" id="UP000004995"/>
    </source>
</evidence>
<dbReference type="Gramene" id="KQL31807">
    <property type="protein sequence ID" value="KQL31807"/>
    <property type="gene ID" value="SETIT_018994mg"/>
</dbReference>
<dbReference type="HOGENOM" id="CLU_2965301_0_0_1"/>
<dbReference type="InParanoid" id="K3YXJ8"/>
<proteinExistence type="predicted"/>
<reference evidence="2" key="1">
    <citation type="journal article" date="2012" name="Nat. Biotechnol.">
        <title>Reference genome sequence of the model plant Setaria.</title>
        <authorList>
            <person name="Bennetzen J.L."/>
            <person name="Schmutz J."/>
            <person name="Wang H."/>
            <person name="Percifield R."/>
            <person name="Hawkins J."/>
            <person name="Pontaroli A.C."/>
            <person name="Estep M."/>
            <person name="Feng L."/>
            <person name="Vaughn J.N."/>
            <person name="Grimwood J."/>
            <person name="Jenkins J."/>
            <person name="Barry K."/>
            <person name="Lindquist E."/>
            <person name="Hellsten U."/>
            <person name="Deshpande S."/>
            <person name="Wang X."/>
            <person name="Wu X."/>
            <person name="Mitros T."/>
            <person name="Triplett J."/>
            <person name="Yang X."/>
            <person name="Ye C.Y."/>
            <person name="Mauro-Herrera M."/>
            <person name="Wang L."/>
            <person name="Li P."/>
            <person name="Sharma M."/>
            <person name="Sharma R."/>
            <person name="Ronald P.C."/>
            <person name="Panaud O."/>
            <person name="Kellogg E.A."/>
            <person name="Brutnell T.P."/>
            <person name="Doust A.N."/>
            <person name="Tuskan G.A."/>
            <person name="Rokhsar D."/>
            <person name="Devos K.M."/>
        </authorList>
    </citation>
    <scope>NUCLEOTIDE SEQUENCE [LARGE SCALE GENOMIC DNA]</scope>
    <source>
        <strain evidence="2">cv. Yugu1</strain>
    </source>
</reference>
<accession>K3YXJ8</accession>
<evidence type="ECO:0000313" key="1">
    <source>
        <dbReference type="EnsemblPlants" id="KQL31807"/>
    </source>
</evidence>
<dbReference type="Proteomes" id="UP000004995">
    <property type="component" value="Unassembled WGS sequence"/>
</dbReference>
<reference evidence="1" key="2">
    <citation type="submission" date="2018-08" db="UniProtKB">
        <authorList>
            <consortium name="EnsemblPlants"/>
        </authorList>
    </citation>
    <scope>IDENTIFICATION</scope>
    <source>
        <strain evidence="1">Yugu1</strain>
    </source>
</reference>
<dbReference type="EnsemblPlants" id="KQL31807">
    <property type="protein sequence ID" value="KQL31807"/>
    <property type="gene ID" value="SETIT_018994mg"/>
</dbReference>
<sequence>MHASFKGSNFGLSSDVLRSSSCLMVFIRVLDINRNSASNSKTFCKIFFLRKIQLRPQLY</sequence>
<organism evidence="1 2">
    <name type="scientific">Setaria italica</name>
    <name type="common">Foxtail millet</name>
    <name type="synonym">Panicum italicum</name>
    <dbReference type="NCBI Taxonomy" id="4555"/>
    <lineage>
        <taxon>Eukaryota</taxon>
        <taxon>Viridiplantae</taxon>
        <taxon>Streptophyta</taxon>
        <taxon>Embryophyta</taxon>
        <taxon>Tracheophyta</taxon>
        <taxon>Spermatophyta</taxon>
        <taxon>Magnoliopsida</taxon>
        <taxon>Liliopsida</taxon>
        <taxon>Poales</taxon>
        <taxon>Poaceae</taxon>
        <taxon>PACMAD clade</taxon>
        <taxon>Panicoideae</taxon>
        <taxon>Panicodae</taxon>
        <taxon>Paniceae</taxon>
        <taxon>Cenchrinae</taxon>
        <taxon>Setaria</taxon>
    </lineage>
</organism>
<name>K3YXJ8_SETIT</name>